<accession>X0YW47</accession>
<name>X0YW47_9ZZZZ</name>
<reference evidence="1" key="1">
    <citation type="journal article" date="2014" name="Front. Microbiol.">
        <title>High frequency of phylogenetically diverse reductive dehalogenase-homologous genes in deep subseafloor sedimentary metagenomes.</title>
        <authorList>
            <person name="Kawai M."/>
            <person name="Futagami T."/>
            <person name="Toyoda A."/>
            <person name="Takaki Y."/>
            <person name="Nishi S."/>
            <person name="Hori S."/>
            <person name="Arai W."/>
            <person name="Tsubouchi T."/>
            <person name="Morono Y."/>
            <person name="Uchiyama I."/>
            <person name="Ito T."/>
            <person name="Fujiyama A."/>
            <person name="Inagaki F."/>
            <person name="Takami H."/>
        </authorList>
    </citation>
    <scope>NUCLEOTIDE SEQUENCE</scope>
    <source>
        <strain evidence="1">Expedition CK06-06</strain>
    </source>
</reference>
<gene>
    <name evidence="1" type="ORF">S01H1_69616</name>
</gene>
<organism evidence="1">
    <name type="scientific">marine sediment metagenome</name>
    <dbReference type="NCBI Taxonomy" id="412755"/>
    <lineage>
        <taxon>unclassified sequences</taxon>
        <taxon>metagenomes</taxon>
        <taxon>ecological metagenomes</taxon>
    </lineage>
</organism>
<dbReference type="AlphaFoldDB" id="X0YW47"/>
<proteinExistence type="predicted"/>
<evidence type="ECO:0000313" key="1">
    <source>
        <dbReference type="EMBL" id="GAG40836.1"/>
    </source>
</evidence>
<dbReference type="EMBL" id="BARS01046232">
    <property type="protein sequence ID" value="GAG40836.1"/>
    <property type="molecule type" value="Genomic_DNA"/>
</dbReference>
<comment type="caution">
    <text evidence="1">The sequence shown here is derived from an EMBL/GenBank/DDBJ whole genome shotgun (WGS) entry which is preliminary data.</text>
</comment>
<feature type="non-terminal residue" evidence="1">
    <location>
        <position position="1"/>
    </location>
</feature>
<sequence>DEMMRIRKGEKVGVTARVPCMDNGICTFEVKLTVSE</sequence>
<protein>
    <submittedName>
        <fullName evidence="1">Uncharacterized protein</fullName>
    </submittedName>
</protein>